<keyword evidence="2" id="KW-1185">Reference proteome</keyword>
<evidence type="ECO:0000313" key="2">
    <source>
        <dbReference type="Proteomes" id="UP000305067"/>
    </source>
</evidence>
<dbReference type="AlphaFoldDB" id="A0A5C3QU72"/>
<gene>
    <name evidence="1" type="ORF">BDV98DRAFT_590750</name>
</gene>
<name>A0A5C3QU72_9AGAR</name>
<reference evidence="1 2" key="1">
    <citation type="journal article" date="2019" name="Nat. Ecol. Evol.">
        <title>Megaphylogeny resolves global patterns of mushroom evolution.</title>
        <authorList>
            <person name="Varga T."/>
            <person name="Krizsan K."/>
            <person name="Foldi C."/>
            <person name="Dima B."/>
            <person name="Sanchez-Garcia M."/>
            <person name="Sanchez-Ramirez S."/>
            <person name="Szollosi G.J."/>
            <person name="Szarkandi J.G."/>
            <person name="Papp V."/>
            <person name="Albert L."/>
            <person name="Andreopoulos W."/>
            <person name="Angelini C."/>
            <person name="Antonin V."/>
            <person name="Barry K.W."/>
            <person name="Bougher N.L."/>
            <person name="Buchanan P."/>
            <person name="Buyck B."/>
            <person name="Bense V."/>
            <person name="Catcheside P."/>
            <person name="Chovatia M."/>
            <person name="Cooper J."/>
            <person name="Damon W."/>
            <person name="Desjardin D."/>
            <person name="Finy P."/>
            <person name="Geml J."/>
            <person name="Haridas S."/>
            <person name="Hughes K."/>
            <person name="Justo A."/>
            <person name="Karasinski D."/>
            <person name="Kautmanova I."/>
            <person name="Kiss B."/>
            <person name="Kocsube S."/>
            <person name="Kotiranta H."/>
            <person name="LaButti K.M."/>
            <person name="Lechner B.E."/>
            <person name="Liimatainen K."/>
            <person name="Lipzen A."/>
            <person name="Lukacs Z."/>
            <person name="Mihaltcheva S."/>
            <person name="Morgado L.N."/>
            <person name="Niskanen T."/>
            <person name="Noordeloos M.E."/>
            <person name="Ohm R.A."/>
            <person name="Ortiz-Santana B."/>
            <person name="Ovrebo C."/>
            <person name="Racz N."/>
            <person name="Riley R."/>
            <person name="Savchenko A."/>
            <person name="Shiryaev A."/>
            <person name="Soop K."/>
            <person name="Spirin V."/>
            <person name="Szebenyi C."/>
            <person name="Tomsovsky M."/>
            <person name="Tulloss R.E."/>
            <person name="Uehling J."/>
            <person name="Grigoriev I.V."/>
            <person name="Vagvolgyi C."/>
            <person name="Papp T."/>
            <person name="Martin F.M."/>
            <person name="Miettinen O."/>
            <person name="Hibbett D.S."/>
            <person name="Nagy L.G."/>
        </authorList>
    </citation>
    <scope>NUCLEOTIDE SEQUENCE [LARGE SCALE GENOMIC DNA]</scope>
    <source>
        <strain evidence="1 2">CBS 309.79</strain>
    </source>
</reference>
<organism evidence="1 2">
    <name type="scientific">Pterulicium gracile</name>
    <dbReference type="NCBI Taxonomy" id="1884261"/>
    <lineage>
        <taxon>Eukaryota</taxon>
        <taxon>Fungi</taxon>
        <taxon>Dikarya</taxon>
        <taxon>Basidiomycota</taxon>
        <taxon>Agaricomycotina</taxon>
        <taxon>Agaricomycetes</taxon>
        <taxon>Agaricomycetidae</taxon>
        <taxon>Agaricales</taxon>
        <taxon>Pleurotineae</taxon>
        <taxon>Pterulaceae</taxon>
        <taxon>Pterulicium</taxon>
    </lineage>
</organism>
<dbReference type="EMBL" id="ML178819">
    <property type="protein sequence ID" value="TFL03869.1"/>
    <property type="molecule type" value="Genomic_DNA"/>
</dbReference>
<protein>
    <submittedName>
        <fullName evidence="1">Uncharacterized protein</fullName>
    </submittedName>
</protein>
<evidence type="ECO:0000313" key="1">
    <source>
        <dbReference type="EMBL" id="TFL03869.1"/>
    </source>
</evidence>
<proteinExistence type="predicted"/>
<sequence>MPGQPAQPPAQMLPQMQPMYPPTAPSGTYAPQAVPTYATAIVVAPRAGAATALQVASIMAVLQAVVARGLLEYSIATLHVLSRIPRVLSSQHTVVTRDHLLLDVVVTRMIDATSVHLDAEEYGRSTAHVVGRAPLVGGMALLGGAMEHIAPALTLHLVRAPRRVYYIVMHLVPREVDAGLILPRSSFRRALARPPGVTHAHLQGDTLVRPRGVIFARVLGVDRVHQSPVVHALPPPDVTPGLLHLGVTPDLQQ</sequence>
<accession>A0A5C3QU72</accession>
<dbReference type="Proteomes" id="UP000305067">
    <property type="component" value="Unassembled WGS sequence"/>
</dbReference>